<organism evidence="1 2">
    <name type="scientific">Solanum commersonii</name>
    <name type="common">Commerson's wild potato</name>
    <name type="synonym">Commerson's nightshade</name>
    <dbReference type="NCBI Taxonomy" id="4109"/>
    <lineage>
        <taxon>Eukaryota</taxon>
        <taxon>Viridiplantae</taxon>
        <taxon>Streptophyta</taxon>
        <taxon>Embryophyta</taxon>
        <taxon>Tracheophyta</taxon>
        <taxon>Spermatophyta</taxon>
        <taxon>Magnoliopsida</taxon>
        <taxon>eudicotyledons</taxon>
        <taxon>Gunneridae</taxon>
        <taxon>Pentapetalae</taxon>
        <taxon>asterids</taxon>
        <taxon>lamiids</taxon>
        <taxon>Solanales</taxon>
        <taxon>Solanaceae</taxon>
        <taxon>Solanoideae</taxon>
        <taxon>Solaneae</taxon>
        <taxon>Solanum</taxon>
    </lineage>
</organism>
<dbReference type="EMBL" id="JACXVP010000002">
    <property type="protein sequence ID" value="KAG5620007.1"/>
    <property type="molecule type" value="Genomic_DNA"/>
</dbReference>
<dbReference type="Proteomes" id="UP000824120">
    <property type="component" value="Chromosome 2"/>
</dbReference>
<protein>
    <submittedName>
        <fullName evidence="1">Uncharacterized protein</fullName>
    </submittedName>
</protein>
<name>A0A9J6A7J4_SOLCO</name>
<reference evidence="1 2" key="1">
    <citation type="submission" date="2020-09" db="EMBL/GenBank/DDBJ databases">
        <title>De no assembly of potato wild relative species, Solanum commersonii.</title>
        <authorList>
            <person name="Cho K."/>
        </authorList>
    </citation>
    <scope>NUCLEOTIDE SEQUENCE [LARGE SCALE GENOMIC DNA]</scope>
    <source>
        <strain evidence="1">LZ3.2</strain>
        <tissue evidence="1">Leaf</tissue>
    </source>
</reference>
<keyword evidence="2" id="KW-1185">Reference proteome</keyword>
<comment type="caution">
    <text evidence="1">The sequence shown here is derived from an EMBL/GenBank/DDBJ whole genome shotgun (WGS) entry which is preliminary data.</text>
</comment>
<dbReference type="AlphaFoldDB" id="A0A9J6A7J4"/>
<sequence length="196" mass="22511">LKKLCCKGPFGAVRWYRRHTRRSALWSSSSSFCFCLQHSCILRHWVIECCFTELIDNAPTAHFHCRLNLLLQGLAHWNIRRDLGPFSDLPNSLGDPQERPSFVSQSQYRNLRQFKKDVSNSATQDLIMNIHNKAQLTYARINCILKGSSCHTPLSKILKLTILASNASSSSTKVFKCPHTKNDYIFTHNGFNHLKF</sequence>
<gene>
    <name evidence="1" type="ORF">H5410_005225</name>
</gene>
<feature type="non-terminal residue" evidence="1">
    <location>
        <position position="1"/>
    </location>
</feature>
<evidence type="ECO:0000313" key="1">
    <source>
        <dbReference type="EMBL" id="KAG5620007.1"/>
    </source>
</evidence>
<accession>A0A9J6A7J4</accession>
<evidence type="ECO:0000313" key="2">
    <source>
        <dbReference type="Proteomes" id="UP000824120"/>
    </source>
</evidence>
<proteinExistence type="predicted"/>